<gene>
    <name evidence="6" type="ORF">C4K68_08480</name>
</gene>
<dbReference type="AlphaFoldDB" id="A0A2S5KSH7"/>
<evidence type="ECO:0000313" key="6">
    <source>
        <dbReference type="EMBL" id="PPC77811.1"/>
    </source>
</evidence>
<keyword evidence="3" id="KW-0238">DNA-binding</keyword>
<dbReference type="Gene3D" id="3.40.190.10">
    <property type="entry name" value="Periplasmic binding protein-like II"/>
    <property type="match status" value="2"/>
</dbReference>
<evidence type="ECO:0000256" key="1">
    <source>
        <dbReference type="ARBA" id="ARBA00009437"/>
    </source>
</evidence>
<dbReference type="PROSITE" id="PS50931">
    <property type="entry name" value="HTH_LYSR"/>
    <property type="match status" value="1"/>
</dbReference>
<dbReference type="InterPro" id="IPR005119">
    <property type="entry name" value="LysR_subst-bd"/>
</dbReference>
<reference evidence="6 7" key="1">
    <citation type="submission" date="2018-02" db="EMBL/GenBank/DDBJ databases">
        <title>novel marine gammaproteobacteria from coastal saline agro ecosystem.</title>
        <authorList>
            <person name="Krishnan R."/>
            <person name="Ramesh Kumar N."/>
        </authorList>
    </citation>
    <scope>NUCLEOTIDE SEQUENCE [LARGE SCALE GENOMIC DNA]</scope>
    <source>
        <strain evidence="6 7">228</strain>
    </source>
</reference>
<dbReference type="EMBL" id="PRLP01000025">
    <property type="protein sequence ID" value="PPC77811.1"/>
    <property type="molecule type" value="Genomic_DNA"/>
</dbReference>
<dbReference type="InterPro" id="IPR036388">
    <property type="entry name" value="WH-like_DNA-bd_sf"/>
</dbReference>
<dbReference type="OrthoDB" id="8479357at2"/>
<evidence type="ECO:0000313" key="7">
    <source>
        <dbReference type="Proteomes" id="UP000238196"/>
    </source>
</evidence>
<comment type="caution">
    <text evidence="6">The sequence shown here is derived from an EMBL/GenBank/DDBJ whole genome shotgun (WGS) entry which is preliminary data.</text>
</comment>
<evidence type="ECO:0000256" key="3">
    <source>
        <dbReference type="ARBA" id="ARBA00023125"/>
    </source>
</evidence>
<name>A0A2S5KSH7_9PROT</name>
<dbReference type="SUPFAM" id="SSF46785">
    <property type="entry name" value="Winged helix' DNA-binding domain"/>
    <property type="match status" value="1"/>
</dbReference>
<keyword evidence="2" id="KW-0805">Transcription regulation</keyword>
<comment type="similarity">
    <text evidence="1">Belongs to the LysR transcriptional regulatory family.</text>
</comment>
<sequence>MAASSFGFDLKALEVFVQVVETGNLTYAAERLGLTQSSISQTLSNLERNLDAQLLDRSVRPLHVTTAGRFFYDRALQILLEARKTSQDMQRGHFKLRHVRIALVDSLATAIGRPLIEMVRKRTEDWSVSTGLSHMHAQSLLSRQVDIVISDDGLDDYDDLTRFTILREPMVIALPPHYTGDISSLAAIQKRLEFVRYQPHSLIGQSVERYLRRVQINLPPRLHLDNTYAIMSMVASGIGWTITTPLCLYQTGLMQHQVRCVPLPGEPVYRELSLVARRNELWDLPKVIAEDSCQILRERFLTDIVANLPWLEPQIRIGES</sequence>
<dbReference type="InterPro" id="IPR036390">
    <property type="entry name" value="WH_DNA-bd_sf"/>
</dbReference>
<keyword evidence="4" id="KW-0804">Transcription</keyword>
<dbReference type="GO" id="GO:0003700">
    <property type="term" value="F:DNA-binding transcription factor activity"/>
    <property type="evidence" value="ECO:0007669"/>
    <property type="project" value="InterPro"/>
</dbReference>
<dbReference type="SUPFAM" id="SSF53850">
    <property type="entry name" value="Periplasmic binding protein-like II"/>
    <property type="match status" value="1"/>
</dbReference>
<dbReference type="PANTHER" id="PTHR30126">
    <property type="entry name" value="HTH-TYPE TRANSCRIPTIONAL REGULATOR"/>
    <property type="match status" value="1"/>
</dbReference>
<protein>
    <submittedName>
        <fullName evidence="6">LysR family transcriptional regulator</fullName>
    </submittedName>
</protein>
<dbReference type="FunFam" id="1.10.10.10:FF:000001">
    <property type="entry name" value="LysR family transcriptional regulator"/>
    <property type="match status" value="1"/>
</dbReference>
<evidence type="ECO:0000256" key="4">
    <source>
        <dbReference type="ARBA" id="ARBA00023163"/>
    </source>
</evidence>
<dbReference type="GO" id="GO:0000976">
    <property type="term" value="F:transcription cis-regulatory region binding"/>
    <property type="evidence" value="ECO:0007669"/>
    <property type="project" value="TreeGrafter"/>
</dbReference>
<organism evidence="6 7">
    <name type="scientific">Proteobacteria bacterium 228</name>
    <dbReference type="NCBI Taxonomy" id="2083153"/>
    <lineage>
        <taxon>Bacteria</taxon>
        <taxon>Pseudomonadati</taxon>
        <taxon>Pseudomonadota</taxon>
    </lineage>
</organism>
<dbReference type="PRINTS" id="PR00039">
    <property type="entry name" value="HTHLYSR"/>
</dbReference>
<dbReference type="CDD" id="cd05466">
    <property type="entry name" value="PBP2_LTTR_substrate"/>
    <property type="match status" value="1"/>
</dbReference>
<dbReference type="Proteomes" id="UP000238196">
    <property type="component" value="Unassembled WGS sequence"/>
</dbReference>
<evidence type="ECO:0000259" key="5">
    <source>
        <dbReference type="PROSITE" id="PS50931"/>
    </source>
</evidence>
<proteinExistence type="inferred from homology"/>
<dbReference type="Pfam" id="PF00126">
    <property type="entry name" value="HTH_1"/>
    <property type="match status" value="1"/>
</dbReference>
<dbReference type="PANTHER" id="PTHR30126:SF40">
    <property type="entry name" value="HTH-TYPE TRANSCRIPTIONAL REGULATOR GLTR"/>
    <property type="match status" value="1"/>
</dbReference>
<dbReference type="Gene3D" id="1.10.10.10">
    <property type="entry name" value="Winged helix-like DNA-binding domain superfamily/Winged helix DNA-binding domain"/>
    <property type="match status" value="1"/>
</dbReference>
<dbReference type="InterPro" id="IPR000847">
    <property type="entry name" value="LysR_HTH_N"/>
</dbReference>
<feature type="domain" description="HTH lysR-type" evidence="5">
    <location>
        <begin position="8"/>
        <end position="65"/>
    </location>
</feature>
<evidence type="ECO:0000256" key="2">
    <source>
        <dbReference type="ARBA" id="ARBA00023015"/>
    </source>
</evidence>
<accession>A0A2S5KSH7</accession>
<dbReference type="Pfam" id="PF03466">
    <property type="entry name" value="LysR_substrate"/>
    <property type="match status" value="1"/>
</dbReference>